<organism evidence="2 3">
    <name type="scientific">Thalictrum thalictroides</name>
    <name type="common">Rue-anemone</name>
    <name type="synonym">Anemone thalictroides</name>
    <dbReference type="NCBI Taxonomy" id="46969"/>
    <lineage>
        <taxon>Eukaryota</taxon>
        <taxon>Viridiplantae</taxon>
        <taxon>Streptophyta</taxon>
        <taxon>Embryophyta</taxon>
        <taxon>Tracheophyta</taxon>
        <taxon>Spermatophyta</taxon>
        <taxon>Magnoliopsida</taxon>
        <taxon>Ranunculales</taxon>
        <taxon>Ranunculaceae</taxon>
        <taxon>Thalictroideae</taxon>
        <taxon>Thalictrum</taxon>
    </lineage>
</organism>
<evidence type="ECO:0000313" key="3">
    <source>
        <dbReference type="Proteomes" id="UP000554482"/>
    </source>
</evidence>
<dbReference type="PANTHER" id="PTHR46872:SF10">
    <property type="entry name" value="MYB-LIKE DOMAIN-CONTAINING PROTEIN"/>
    <property type="match status" value="1"/>
</dbReference>
<accession>A0A7J6W1M5</accession>
<comment type="caution">
    <text evidence="2">The sequence shown here is derived from an EMBL/GenBank/DDBJ whole genome shotgun (WGS) entry which is preliminary data.</text>
</comment>
<dbReference type="EMBL" id="JABWDY010023805">
    <property type="protein sequence ID" value="KAF5190668.1"/>
    <property type="molecule type" value="Genomic_DNA"/>
</dbReference>
<protein>
    <submittedName>
        <fullName evidence="2">At-rich interactive domain-containing protein</fullName>
    </submittedName>
</protein>
<proteinExistence type="predicted"/>
<gene>
    <name evidence="2" type="ORF">FRX31_019745</name>
</gene>
<evidence type="ECO:0000256" key="1">
    <source>
        <dbReference type="SAM" id="MobiDB-lite"/>
    </source>
</evidence>
<dbReference type="OrthoDB" id="1938526at2759"/>
<keyword evidence="3" id="KW-1185">Reference proteome</keyword>
<reference evidence="2 3" key="1">
    <citation type="submission" date="2020-06" db="EMBL/GenBank/DDBJ databases">
        <title>Transcriptomic and genomic resources for Thalictrum thalictroides and T. hernandezii: Facilitating candidate gene discovery in an emerging model plant lineage.</title>
        <authorList>
            <person name="Arias T."/>
            <person name="Riano-Pachon D.M."/>
            <person name="Di Stilio V.S."/>
        </authorList>
    </citation>
    <scope>NUCLEOTIDE SEQUENCE [LARGE SCALE GENOMIC DNA]</scope>
    <source>
        <strain evidence="3">cv. WT478/WT964</strain>
        <tissue evidence="2">Leaves</tissue>
    </source>
</reference>
<feature type="compositionally biased region" description="Polar residues" evidence="1">
    <location>
        <begin position="224"/>
        <end position="239"/>
    </location>
</feature>
<dbReference type="PANTHER" id="PTHR46872">
    <property type="entry name" value="DNA BINDING PROTEIN"/>
    <property type="match status" value="1"/>
</dbReference>
<feature type="non-terminal residue" evidence="2">
    <location>
        <position position="504"/>
    </location>
</feature>
<feature type="region of interest" description="Disordered" evidence="1">
    <location>
        <begin position="218"/>
        <end position="248"/>
    </location>
</feature>
<evidence type="ECO:0000313" key="2">
    <source>
        <dbReference type="EMBL" id="KAF5190668.1"/>
    </source>
</evidence>
<dbReference type="Proteomes" id="UP000554482">
    <property type="component" value="Unassembled WGS sequence"/>
</dbReference>
<dbReference type="AlphaFoldDB" id="A0A7J6W1M5"/>
<sequence length="504" mass="57057">ILKKTHPLISPSKSGKRSKMKPISEDPVISSNLKDIHCSSFRQVDEIKDEKLDRGFSSDSESVRHKHTPAFNMLLWLKSVAVDHYWAKISRNSQEPENQIIVIRKFMSLSHDDAPWKKRKLNQLLEETVTTASDLSRGKDQCSTRRRKYTFPSHSGLIYCADSEGSSDLIQNPQTSVRLSKFVDKAPQKRILTGLLFQPDELERSGPSDEEVELLLDSDDPVSGSNLSSPTKSSLQTPQHKPIKLLMSGNNDPRKQVCISRHKGVPPVFKHDDLVNVANSSKKARKYMKPLKSSKSIDFFGDDFCRFPIPVGPRFQADIPERSCKPNCSTDGDANIDNSGKWLGTCIWPIKDRNAETSREFIGKGRPSSCSCNSPGSTQCIKLHIRQSRLQLQHDLGSAFFDWKFDEMGEEVAKLWTPSEQRSFELLVKNNPTSKNMSFWKPALKLFSSKSRTSIVSYYFNVVVLRRISRQTRLACKVVDTDDDETDEGVGRSDTKARYLTGIR</sequence>
<name>A0A7J6W1M5_THATH</name>
<feature type="region of interest" description="Disordered" evidence="1">
    <location>
        <begin position="1"/>
        <end position="26"/>
    </location>
</feature>